<dbReference type="GO" id="GO:0032435">
    <property type="term" value="P:negative regulation of proteasomal ubiquitin-dependent protein catabolic process"/>
    <property type="evidence" value="ECO:0007669"/>
    <property type="project" value="TreeGrafter"/>
</dbReference>
<feature type="domain" description="RNase NYN" evidence="12">
    <location>
        <begin position="667"/>
        <end position="818"/>
    </location>
</feature>
<evidence type="ECO:0000256" key="6">
    <source>
        <dbReference type="ARBA" id="ARBA00022859"/>
    </source>
</evidence>
<dbReference type="Pfam" id="PF11977">
    <property type="entry name" value="RNase_Zc3h12a"/>
    <property type="match status" value="1"/>
</dbReference>
<evidence type="ECO:0000256" key="2">
    <source>
        <dbReference type="ARBA" id="ARBA00004604"/>
    </source>
</evidence>
<dbReference type="CTD" id="9683"/>
<dbReference type="CDD" id="cd09032">
    <property type="entry name" value="KH-I_N4BP1_like_rpt1"/>
    <property type="match status" value="1"/>
</dbReference>
<dbReference type="InterPro" id="IPR056630">
    <property type="entry name" value="KH_N4BP1_2nd"/>
</dbReference>
<sequence>MAAFPAGPPAAAAASSAPWPEGRSGGGAQPLLDEFTAPAEKSALLERSRAGIERLFGVHLAILGALSGGGGGWVPRGLEPPPQAAGCRIWLSLLGEREQVRSAKEYIKGLCEPELEEREHYPKDMHCIFVGAQRLFLNCLIQGTSADITILEIGTLNIKGGAEPVVMARSHIQQFVSLFKNNTSLLNGKESDVKKQFKQLVEAHADKYTMDLLILPSSLKKELLNLAQKESCRAEGKVIDLTHSDGISEVFPNDVKQSMISSDGKIGLEEARNNAGTPVTELTKQMDTIFTDTPDRHFLPINGLSSLETSVCKERQSCKRRSSDAEERLPKKQFSLENNQDSRQTACSASGGVVTIDLVNSASSELESVGMCTKEADEISEEMEYKILVNFFKSMGYSQQIVEKVIGDLGQSAEPLLLLEEIEKESKSDPKEKDEVAVISQNVGAWVEKDLSGNKGHKDLGHKPVAPQNGKRNLVSVLQVQHKVEGKLHISNCENRAAPSGSKNPPYKDCSKVHTHKYSEDSCISQTSDTESDGPVNACDRAWRVTNDRKHKEVNFVARGGAEASRPPVQKETALLPACAKSSTKHDQLGHCNPLQLGSRPLPSQKSNQLPETVLPAQFTVPCSERRMGGLQGHHADPSVTGVQRFLESLKTPYKLELKNEPGRAHLKYIVIDGSNVAIAHGLHKFFSCRGIAIAVDYFWRNGHRKITVFVPQWRTKRDSNITEQHFLTQLQDVGILALTPARVVCGARIASHDDRFLLHLAEKTGGVIVTNDNLREFVDESSSWREIIQKRLLPYTFAGDIFMVPDDPMGRNGPGLERFLQEETSFRGGWTQYGLESRGLPPFGTSHFLMQPEHSGQPPKSPLPGLVPALPVFPPAPLANSVLPPHPRSAAETNRLKEALRKIFPTSEQREKIEEILAQHPHMRDLNALSALVLDLG</sequence>
<dbReference type="GO" id="GO:0004518">
    <property type="term" value="F:nuclease activity"/>
    <property type="evidence" value="ECO:0007669"/>
    <property type="project" value="UniProtKB-KW"/>
</dbReference>
<dbReference type="GeneID" id="123022177"/>
<keyword evidence="5" id="KW-0378">Hydrolase</keyword>
<dbReference type="GO" id="GO:0016605">
    <property type="term" value="C:PML body"/>
    <property type="evidence" value="ECO:0007669"/>
    <property type="project" value="UniProtKB-SubCell"/>
</dbReference>
<evidence type="ECO:0000256" key="8">
    <source>
        <dbReference type="ARBA" id="ARBA00023242"/>
    </source>
</evidence>
<evidence type="ECO:0000256" key="4">
    <source>
        <dbReference type="ARBA" id="ARBA00022722"/>
    </source>
</evidence>
<dbReference type="OrthoDB" id="392925at2759"/>
<keyword evidence="17" id="KW-1185">Reference proteome</keyword>
<evidence type="ECO:0000313" key="16">
    <source>
        <dbReference type="Ensembl" id="ENSVKKP00000004560.1"/>
    </source>
</evidence>
<dbReference type="Pfam" id="PF23052">
    <property type="entry name" value="KH_N4BP1_2nd"/>
    <property type="match status" value="1"/>
</dbReference>
<feature type="region of interest" description="Disordered" evidence="11">
    <location>
        <begin position="1"/>
        <end position="31"/>
    </location>
</feature>
<evidence type="ECO:0000256" key="5">
    <source>
        <dbReference type="ARBA" id="ARBA00022801"/>
    </source>
</evidence>
<feature type="domain" description="N4BP1 second type I KH-domain" evidence="14">
    <location>
        <begin position="113"/>
        <end position="228"/>
    </location>
</feature>
<evidence type="ECO:0000259" key="15">
    <source>
        <dbReference type="Pfam" id="PF23054"/>
    </source>
</evidence>
<name>A0A8D2KST4_VARKO</name>
<feature type="compositionally biased region" description="Low complexity" evidence="11">
    <location>
        <begin position="1"/>
        <end position="20"/>
    </location>
</feature>
<comment type="subcellular location">
    <subcellularLocation>
        <location evidence="1">Nucleus</location>
        <location evidence="1">PML body</location>
    </subcellularLocation>
    <subcellularLocation>
        <location evidence="2">Nucleus</location>
        <location evidence="2">Nucleolus</location>
    </subcellularLocation>
</comment>
<feature type="domain" description="N4BP1 C-terminal UBA" evidence="15">
    <location>
        <begin position="888"/>
        <end position="936"/>
    </location>
</feature>
<evidence type="ECO:0000256" key="3">
    <source>
        <dbReference type="ARBA" id="ARBA00022588"/>
    </source>
</evidence>
<evidence type="ECO:0000256" key="7">
    <source>
        <dbReference type="ARBA" id="ARBA00022884"/>
    </source>
</evidence>
<keyword evidence="7" id="KW-0694">RNA-binding</keyword>
<proteinExistence type="inferred from homology"/>
<gene>
    <name evidence="16" type="primary">N4BP1</name>
</gene>
<accession>A0A8D2KST4</accession>
<feature type="region of interest" description="Disordered" evidence="11">
    <location>
        <begin position="585"/>
        <end position="608"/>
    </location>
</feature>
<dbReference type="FunFam" id="3.40.50.11980:FF:000001">
    <property type="entry name" value="ZC3H12A isoform 1"/>
    <property type="match status" value="1"/>
</dbReference>
<dbReference type="GO" id="GO:0031397">
    <property type="term" value="P:negative regulation of protein ubiquitination"/>
    <property type="evidence" value="ECO:0007669"/>
    <property type="project" value="TreeGrafter"/>
</dbReference>
<evidence type="ECO:0000259" key="14">
    <source>
        <dbReference type="Pfam" id="PF23052"/>
    </source>
</evidence>
<dbReference type="Proteomes" id="UP000694545">
    <property type="component" value="Unplaced"/>
</dbReference>
<evidence type="ECO:0000256" key="9">
    <source>
        <dbReference type="ARBA" id="ARBA00038274"/>
    </source>
</evidence>
<evidence type="ECO:0000313" key="17">
    <source>
        <dbReference type="Proteomes" id="UP000694545"/>
    </source>
</evidence>
<dbReference type="CDD" id="cd18728">
    <property type="entry name" value="PIN_N4BP1-like"/>
    <property type="match status" value="1"/>
</dbReference>
<dbReference type="AlphaFoldDB" id="A0A8D2KST4"/>
<evidence type="ECO:0000256" key="11">
    <source>
        <dbReference type="SAM" id="MobiDB-lite"/>
    </source>
</evidence>
<dbReference type="Pfam" id="PF23054">
    <property type="entry name" value="UBA_N4BP1_C"/>
    <property type="match status" value="1"/>
</dbReference>
<protein>
    <recommendedName>
        <fullName evidence="10">NEDD4-binding protein 1</fullName>
    </recommendedName>
</protein>
<keyword evidence="3" id="KW-0399">Innate immunity</keyword>
<dbReference type="PANTHER" id="PTHR12876">
    <property type="entry name" value="N4BP1-RELATED"/>
    <property type="match status" value="1"/>
</dbReference>
<dbReference type="Gene3D" id="3.40.50.11980">
    <property type="match status" value="1"/>
</dbReference>
<reference evidence="16" key="1">
    <citation type="submission" date="2025-08" db="UniProtKB">
        <authorList>
            <consortium name="Ensembl"/>
        </authorList>
    </citation>
    <scope>IDENTIFICATION</scope>
</reference>
<comment type="similarity">
    <text evidence="9">Belongs to the N4BP1 family.</text>
</comment>
<dbReference type="KEGG" id="vko:123022177"/>
<dbReference type="InterPro" id="IPR036612">
    <property type="entry name" value="KH_dom_type_1_sf"/>
</dbReference>
<dbReference type="GO" id="GO:0045087">
    <property type="term" value="P:innate immune response"/>
    <property type="evidence" value="ECO:0007669"/>
    <property type="project" value="UniProtKB-KW"/>
</dbReference>
<evidence type="ECO:0000256" key="10">
    <source>
        <dbReference type="ARBA" id="ARBA00039336"/>
    </source>
</evidence>
<feature type="domain" description="N4BP1 first type I KH-domain" evidence="13">
    <location>
        <begin position="33"/>
        <end position="112"/>
    </location>
</feature>
<dbReference type="Ensembl" id="ENSVKKT00000004688.1">
    <property type="protein sequence ID" value="ENSVKKP00000004560.1"/>
    <property type="gene ID" value="ENSVKKG00000003412.1"/>
</dbReference>
<dbReference type="InterPro" id="IPR056629">
    <property type="entry name" value="KH_N4BP1_1st"/>
</dbReference>
<dbReference type="InterPro" id="IPR056578">
    <property type="entry name" value="UBA_N4BP1_C"/>
</dbReference>
<organism evidence="16 17">
    <name type="scientific">Varanus komodoensis</name>
    <name type="common">Komodo dragon</name>
    <dbReference type="NCBI Taxonomy" id="61221"/>
    <lineage>
        <taxon>Eukaryota</taxon>
        <taxon>Metazoa</taxon>
        <taxon>Chordata</taxon>
        <taxon>Craniata</taxon>
        <taxon>Vertebrata</taxon>
        <taxon>Euteleostomi</taxon>
        <taxon>Lepidosauria</taxon>
        <taxon>Squamata</taxon>
        <taxon>Bifurcata</taxon>
        <taxon>Unidentata</taxon>
        <taxon>Episquamata</taxon>
        <taxon>Toxicofera</taxon>
        <taxon>Anguimorpha</taxon>
        <taxon>Paleoanguimorpha</taxon>
        <taxon>Varanoidea</taxon>
        <taxon>Varanidae</taxon>
        <taxon>Varanus</taxon>
    </lineage>
</organism>
<dbReference type="OMA" id="ICHKRRS"/>
<dbReference type="Pfam" id="PF23050">
    <property type="entry name" value="KH_N4BP1_1st"/>
    <property type="match status" value="1"/>
</dbReference>
<reference evidence="16" key="2">
    <citation type="submission" date="2025-09" db="UniProtKB">
        <authorList>
            <consortium name="Ensembl"/>
        </authorList>
    </citation>
    <scope>IDENTIFICATION</scope>
</reference>
<dbReference type="GO" id="GO:0005730">
    <property type="term" value="C:nucleolus"/>
    <property type="evidence" value="ECO:0007669"/>
    <property type="project" value="UniProtKB-SubCell"/>
</dbReference>
<dbReference type="GO" id="GO:0003723">
    <property type="term" value="F:RNA binding"/>
    <property type="evidence" value="ECO:0007669"/>
    <property type="project" value="UniProtKB-KW"/>
</dbReference>
<dbReference type="PANTHER" id="PTHR12876:SF26">
    <property type="entry name" value="NEDD4-BINDING PROTEIN 1"/>
    <property type="match status" value="1"/>
</dbReference>
<evidence type="ECO:0000256" key="1">
    <source>
        <dbReference type="ARBA" id="ARBA00004322"/>
    </source>
</evidence>
<keyword evidence="6" id="KW-0391">Immunity</keyword>
<dbReference type="InterPro" id="IPR051101">
    <property type="entry name" value="ZC3H12/N4BP1_RNase_Reg"/>
</dbReference>
<dbReference type="SUPFAM" id="SSF54791">
    <property type="entry name" value="Eukaryotic type KH-domain (KH-domain type I)"/>
    <property type="match status" value="1"/>
</dbReference>
<dbReference type="InterPro" id="IPR021869">
    <property type="entry name" value="RNase_Zc3h12_NYN"/>
</dbReference>
<evidence type="ECO:0000259" key="12">
    <source>
        <dbReference type="Pfam" id="PF11977"/>
    </source>
</evidence>
<keyword evidence="8" id="KW-0539">Nucleus</keyword>
<evidence type="ECO:0000259" key="13">
    <source>
        <dbReference type="Pfam" id="PF23050"/>
    </source>
</evidence>
<dbReference type="GO" id="GO:0016787">
    <property type="term" value="F:hydrolase activity"/>
    <property type="evidence" value="ECO:0007669"/>
    <property type="project" value="UniProtKB-KW"/>
</dbReference>
<dbReference type="RefSeq" id="XP_044283606.1">
    <property type="nucleotide sequence ID" value="XM_044427671.1"/>
</dbReference>
<keyword evidence="4" id="KW-0540">Nuclease</keyword>